<evidence type="ECO:0000313" key="3">
    <source>
        <dbReference type="Proteomes" id="UP000290900"/>
    </source>
</evidence>
<dbReference type="InterPro" id="IPR036291">
    <property type="entry name" value="NAD(P)-bd_dom_sf"/>
</dbReference>
<evidence type="ECO:0000259" key="1">
    <source>
        <dbReference type="Pfam" id="PF01370"/>
    </source>
</evidence>
<keyword evidence="3" id="KW-1185">Reference proteome</keyword>
<sequence>MTNTYKTQFPPRFHFLFCTSTDSHTQLAMKIFVTGPTGFIGRTTVDALLSSGYTVLGLARSQKAETSLGAKGVQVISGGLEDLDALRKGASESDGVLHLGFIHSYTGFKSSLEIDRNASAAMLDVLKGTNKPFINVTITQFLEEGHPAADEDSPYTKRTGYPFDRGLNEKAVLEYSTSGVRAMSVRVGTVHGKGDLGFIPYIVHVEKDHGSAIYIGKGDNVWTAVNVSDAASFFLLLLEKGRAGKTYNAVAENVSIKSIAETIGRKYGLQVKSVSEKEGAEVFGFLAPLTTDDNRVSSEKSKKELGWVVKGEGLLDDIRKYY</sequence>
<protein>
    <submittedName>
        <fullName evidence="2">DEKNAAC103368</fullName>
    </submittedName>
</protein>
<feature type="domain" description="NAD-dependent epimerase/dehydratase" evidence="1">
    <location>
        <begin position="31"/>
        <end position="248"/>
    </location>
</feature>
<dbReference type="Pfam" id="PF01370">
    <property type="entry name" value="Epimerase"/>
    <property type="match status" value="1"/>
</dbReference>
<dbReference type="AlphaFoldDB" id="A0A448YNX0"/>
<name>A0A448YNX0_BRENA</name>
<dbReference type="OrthoDB" id="10262413at2759"/>
<dbReference type="FunCoup" id="A0A448YNX0">
    <property type="interactions" value="33"/>
</dbReference>
<dbReference type="PANTHER" id="PTHR48079">
    <property type="entry name" value="PROTEIN YEEZ"/>
    <property type="match status" value="1"/>
</dbReference>
<dbReference type="InParanoid" id="A0A448YNX0"/>
<evidence type="ECO:0000313" key="2">
    <source>
        <dbReference type="EMBL" id="VEU22583.1"/>
    </source>
</evidence>
<dbReference type="GO" id="GO:0004029">
    <property type="term" value="F:aldehyde dehydrogenase (NAD+) activity"/>
    <property type="evidence" value="ECO:0007669"/>
    <property type="project" value="TreeGrafter"/>
</dbReference>
<proteinExistence type="predicted"/>
<gene>
    <name evidence="2" type="ORF">BRENAR_LOCUS3314</name>
</gene>
<dbReference type="InterPro" id="IPR051783">
    <property type="entry name" value="NAD(P)-dependent_oxidoreduct"/>
</dbReference>
<dbReference type="Proteomes" id="UP000290900">
    <property type="component" value="Unassembled WGS sequence"/>
</dbReference>
<dbReference type="SUPFAM" id="SSF51735">
    <property type="entry name" value="NAD(P)-binding Rossmann-fold domains"/>
    <property type="match status" value="1"/>
</dbReference>
<reference evidence="2 3" key="1">
    <citation type="submission" date="2018-12" db="EMBL/GenBank/DDBJ databases">
        <authorList>
            <person name="Tiukova I."/>
            <person name="Dainat J."/>
        </authorList>
    </citation>
    <scope>NUCLEOTIDE SEQUENCE [LARGE SCALE GENOMIC DNA]</scope>
</reference>
<dbReference type="EMBL" id="CAACVR010000023">
    <property type="protein sequence ID" value="VEU22583.1"/>
    <property type="molecule type" value="Genomic_DNA"/>
</dbReference>
<dbReference type="GO" id="GO:0005737">
    <property type="term" value="C:cytoplasm"/>
    <property type="evidence" value="ECO:0007669"/>
    <property type="project" value="TreeGrafter"/>
</dbReference>
<dbReference type="InterPro" id="IPR001509">
    <property type="entry name" value="Epimerase_deHydtase"/>
</dbReference>
<organism evidence="2 3">
    <name type="scientific">Brettanomyces naardenensis</name>
    <name type="common">Yeast</name>
    <dbReference type="NCBI Taxonomy" id="13370"/>
    <lineage>
        <taxon>Eukaryota</taxon>
        <taxon>Fungi</taxon>
        <taxon>Dikarya</taxon>
        <taxon>Ascomycota</taxon>
        <taxon>Saccharomycotina</taxon>
        <taxon>Pichiomycetes</taxon>
        <taxon>Pichiales</taxon>
        <taxon>Pichiaceae</taxon>
        <taxon>Brettanomyces</taxon>
    </lineage>
</organism>
<dbReference type="Gene3D" id="3.40.50.720">
    <property type="entry name" value="NAD(P)-binding Rossmann-like Domain"/>
    <property type="match status" value="1"/>
</dbReference>
<dbReference type="PANTHER" id="PTHR48079:SF9">
    <property type="entry name" value="PUTATIVE-RELATED"/>
    <property type="match status" value="1"/>
</dbReference>
<accession>A0A448YNX0</accession>
<dbReference type="STRING" id="13370.A0A448YNX0"/>
<dbReference type="CDD" id="cd05262">
    <property type="entry name" value="SDR_a7"/>
    <property type="match status" value="1"/>
</dbReference>